<dbReference type="PANTHER" id="PTHR43701">
    <property type="entry name" value="MEMBRANE TRANSPORTER PROTEIN MJ0441-RELATED"/>
    <property type="match status" value="1"/>
</dbReference>
<dbReference type="InterPro" id="IPR051598">
    <property type="entry name" value="TSUP/Inactive_protease-like"/>
</dbReference>
<organism evidence="6 7">
    <name type="scientific">Sphingobium lignivorans</name>
    <dbReference type="NCBI Taxonomy" id="2735886"/>
    <lineage>
        <taxon>Bacteria</taxon>
        <taxon>Pseudomonadati</taxon>
        <taxon>Pseudomonadota</taxon>
        <taxon>Alphaproteobacteria</taxon>
        <taxon>Sphingomonadales</taxon>
        <taxon>Sphingomonadaceae</taxon>
        <taxon>Sphingobium</taxon>
    </lineage>
</organism>
<dbReference type="InterPro" id="IPR002781">
    <property type="entry name" value="TM_pro_TauE-like"/>
</dbReference>
<keyword evidence="4 5" id="KW-0472">Membrane</keyword>
<evidence type="ECO:0000256" key="3">
    <source>
        <dbReference type="ARBA" id="ARBA00022989"/>
    </source>
</evidence>
<feature type="transmembrane region" description="Helical" evidence="5">
    <location>
        <begin position="93"/>
        <end position="115"/>
    </location>
</feature>
<reference evidence="6 7" key="1">
    <citation type="submission" date="2020-08" db="EMBL/GenBank/DDBJ databases">
        <title>Exploring microbial biodiversity for novel pathways involved in the catabolism of aromatic compounds derived from lignin.</title>
        <authorList>
            <person name="Elkins J."/>
        </authorList>
    </citation>
    <scope>NUCLEOTIDE SEQUENCE [LARGE SCALE GENOMIC DNA]</scope>
    <source>
        <strain evidence="6 7">B1D3A</strain>
    </source>
</reference>
<keyword evidence="2 5" id="KW-0812">Transmembrane</keyword>
<evidence type="ECO:0000256" key="5">
    <source>
        <dbReference type="RuleBase" id="RU363041"/>
    </source>
</evidence>
<keyword evidence="5" id="KW-1003">Cell membrane</keyword>
<evidence type="ECO:0000313" key="7">
    <source>
        <dbReference type="Proteomes" id="UP001138540"/>
    </source>
</evidence>
<feature type="transmembrane region" description="Helical" evidence="5">
    <location>
        <begin position="232"/>
        <end position="250"/>
    </location>
</feature>
<protein>
    <recommendedName>
        <fullName evidence="5">Probable membrane transporter protein</fullName>
    </recommendedName>
</protein>
<dbReference type="PANTHER" id="PTHR43701:SF2">
    <property type="entry name" value="MEMBRANE TRANSPORTER PROTEIN YJNA-RELATED"/>
    <property type="match status" value="1"/>
</dbReference>
<feature type="transmembrane region" description="Helical" evidence="5">
    <location>
        <begin position="62"/>
        <end position="81"/>
    </location>
</feature>
<feature type="transmembrane region" description="Helical" evidence="5">
    <location>
        <begin position="135"/>
        <end position="165"/>
    </location>
</feature>
<gene>
    <name evidence="6" type="ORF">HNP60_003669</name>
</gene>
<dbReference type="Proteomes" id="UP001138540">
    <property type="component" value="Unassembled WGS sequence"/>
</dbReference>
<sequence length="251" mass="25536">MLVGLLVGMTGVGGGALMAPILILMLNVAPTTAVGTDLWFAAITKMVGGAIHHSLGEPDWTVVKRLALGSIPASILTSLVLAQIDTGQIKHGLIIAALGVILLATAAAMLGWGRVQNVVLGLDEPVAAAYRRRQPALTIFAGGLLGVMVTLTSIGAGALGAVMLMALYPMRMSARRLVGTDIVHAVPLTIVAGLGHLVMGNVDFGLLGSLLVGSIPGIILGSVLATRLPTGILRPILAVVLAATGIKMIMS</sequence>
<keyword evidence="3 5" id="KW-1133">Transmembrane helix</keyword>
<feature type="transmembrane region" description="Helical" evidence="5">
    <location>
        <begin position="177"/>
        <end position="198"/>
    </location>
</feature>
<comment type="similarity">
    <text evidence="5">Belongs to the 4-toluene sulfonate uptake permease (TSUP) (TC 2.A.102) family.</text>
</comment>
<comment type="caution">
    <text evidence="6">The sequence shown here is derived from an EMBL/GenBank/DDBJ whole genome shotgun (WGS) entry which is preliminary data.</text>
</comment>
<evidence type="ECO:0000256" key="1">
    <source>
        <dbReference type="ARBA" id="ARBA00004141"/>
    </source>
</evidence>
<feature type="transmembrane region" description="Helical" evidence="5">
    <location>
        <begin position="6"/>
        <end position="26"/>
    </location>
</feature>
<dbReference type="EMBL" id="JACHKA010000001">
    <property type="protein sequence ID" value="MBB5987695.1"/>
    <property type="molecule type" value="Genomic_DNA"/>
</dbReference>
<accession>A0ABR6NKB0</accession>
<evidence type="ECO:0000313" key="6">
    <source>
        <dbReference type="EMBL" id="MBB5987695.1"/>
    </source>
</evidence>
<name>A0ABR6NKB0_9SPHN</name>
<evidence type="ECO:0000256" key="2">
    <source>
        <dbReference type="ARBA" id="ARBA00022692"/>
    </source>
</evidence>
<evidence type="ECO:0000256" key="4">
    <source>
        <dbReference type="ARBA" id="ARBA00023136"/>
    </source>
</evidence>
<feature type="transmembrane region" description="Helical" evidence="5">
    <location>
        <begin position="204"/>
        <end position="225"/>
    </location>
</feature>
<proteinExistence type="inferred from homology"/>
<comment type="subcellular location">
    <subcellularLocation>
        <location evidence="5">Cell membrane</location>
        <topology evidence="5">Multi-pass membrane protein</topology>
    </subcellularLocation>
    <subcellularLocation>
        <location evidence="1">Membrane</location>
        <topology evidence="1">Multi-pass membrane protein</topology>
    </subcellularLocation>
</comment>
<keyword evidence="7" id="KW-1185">Reference proteome</keyword>
<dbReference type="Pfam" id="PF01925">
    <property type="entry name" value="TauE"/>
    <property type="match status" value="1"/>
</dbReference>